<feature type="domain" description="DUF6598" evidence="3">
    <location>
        <begin position="205"/>
        <end position="389"/>
    </location>
</feature>
<dbReference type="PANTHER" id="PTHR33065:SF87">
    <property type="entry name" value="DUF6598 DOMAIN-CONTAINING PROTEIN"/>
    <property type="match status" value="1"/>
</dbReference>
<dbReference type="EMBL" id="KD174485">
    <property type="protein sequence ID" value="EMS55096.1"/>
    <property type="molecule type" value="Genomic_DNA"/>
</dbReference>
<evidence type="ECO:0000256" key="2">
    <source>
        <dbReference type="SAM" id="MobiDB-lite"/>
    </source>
</evidence>
<proteinExistence type="predicted"/>
<dbReference type="InterPro" id="IPR046533">
    <property type="entry name" value="DUF6598"/>
</dbReference>
<gene>
    <name evidence="4" type="ORF">TRIUR3_18063</name>
</gene>
<dbReference type="Pfam" id="PF20241">
    <property type="entry name" value="DUF6598"/>
    <property type="match status" value="1"/>
</dbReference>
<feature type="coiled-coil region" evidence="1">
    <location>
        <begin position="59"/>
        <end position="128"/>
    </location>
</feature>
<keyword evidence="1" id="KW-0175">Coiled coil</keyword>
<dbReference type="AlphaFoldDB" id="M7Z6D9"/>
<feature type="compositionally biased region" description="Basic and acidic residues" evidence="2">
    <location>
        <begin position="1"/>
        <end position="12"/>
    </location>
</feature>
<evidence type="ECO:0000259" key="3">
    <source>
        <dbReference type="Pfam" id="PF20241"/>
    </source>
</evidence>
<reference evidence="4" key="1">
    <citation type="journal article" date="2013" name="Nature">
        <title>Draft genome of the wheat A-genome progenitor Triticum urartu.</title>
        <authorList>
            <person name="Ling H.Q."/>
            <person name="Zhao S."/>
            <person name="Liu D."/>
            <person name="Wang J."/>
            <person name="Sun H."/>
            <person name="Zhang C."/>
            <person name="Fan H."/>
            <person name="Li D."/>
            <person name="Dong L."/>
            <person name="Tao Y."/>
            <person name="Gao C."/>
            <person name="Wu H."/>
            <person name="Li Y."/>
            <person name="Cui Y."/>
            <person name="Guo X."/>
            <person name="Zheng S."/>
            <person name="Wang B."/>
            <person name="Yu K."/>
            <person name="Liang Q."/>
            <person name="Yang W."/>
            <person name="Lou X."/>
            <person name="Chen J."/>
            <person name="Feng M."/>
            <person name="Jian J."/>
            <person name="Zhang X."/>
            <person name="Luo G."/>
            <person name="Jiang Y."/>
            <person name="Liu J."/>
            <person name="Wang Z."/>
            <person name="Sha Y."/>
            <person name="Zhang B."/>
            <person name="Wu H."/>
            <person name="Tang D."/>
            <person name="Shen Q."/>
            <person name="Xue P."/>
            <person name="Zou S."/>
            <person name="Wang X."/>
            <person name="Liu X."/>
            <person name="Wang F."/>
            <person name="Yang Y."/>
            <person name="An X."/>
            <person name="Dong Z."/>
            <person name="Zhang K."/>
            <person name="Zhang X."/>
            <person name="Luo M.C."/>
            <person name="Dvorak J."/>
            <person name="Tong Y."/>
            <person name="Wang J."/>
            <person name="Yang H."/>
            <person name="Li Z."/>
            <person name="Wang D."/>
            <person name="Zhang A."/>
            <person name="Wang J."/>
        </authorList>
    </citation>
    <scope>NUCLEOTIDE SEQUENCE</scope>
</reference>
<name>M7Z6D9_TRIUA</name>
<protein>
    <recommendedName>
        <fullName evidence="3">DUF6598 domain-containing protein</fullName>
    </recommendedName>
</protein>
<dbReference type="eggNOG" id="ENOG502R3B4">
    <property type="taxonomic scope" value="Eukaryota"/>
</dbReference>
<evidence type="ECO:0000256" key="1">
    <source>
        <dbReference type="SAM" id="Coils"/>
    </source>
</evidence>
<feature type="region of interest" description="Disordered" evidence="2">
    <location>
        <begin position="1"/>
        <end position="24"/>
    </location>
</feature>
<accession>M7Z6D9</accession>
<sequence length="390" mass="42409">MGGGVKAKEEYRFGSSKVSPLPTVNAEEVAAAKGKKSRAKKAASRIDLDKAESLAYKARMKARESARVAKAKAEEAEEAARIAKAKAEEAEEAARAAKADAEAAAKAIEAAEEAMLLYEKEMEWAQCEEELDASMFRGRWNQQHARHGATFLEITSIPPMRYTYPTPEEKVYIETAETLQIVSLKIVSINDDSLRWPLQVPCLVQDPYLALTGPSRAVAVSMEPSHIEVSLKVKGTTKSDDKDLSELVLNFRSGCVLSDVYPSRISTIELKYDHIMCAVEATIRIKVTGGSWPDGFRGMFTAYNTGADDLKVKLLDFGDGGLPVGADGMVKLSRSVVSVDLEEMLKVSAMAYPINDDEVADSSEVALKPEMAGITPPGFVLTVGSCSMEW</sequence>
<dbReference type="PANTHER" id="PTHR33065">
    <property type="entry name" value="OS07G0486400 PROTEIN"/>
    <property type="match status" value="1"/>
</dbReference>
<organism evidence="4">
    <name type="scientific">Triticum urartu</name>
    <name type="common">Red wild einkorn</name>
    <name type="synonym">Crithodium urartu</name>
    <dbReference type="NCBI Taxonomy" id="4572"/>
    <lineage>
        <taxon>Eukaryota</taxon>
        <taxon>Viridiplantae</taxon>
        <taxon>Streptophyta</taxon>
        <taxon>Embryophyta</taxon>
        <taxon>Tracheophyta</taxon>
        <taxon>Spermatophyta</taxon>
        <taxon>Magnoliopsida</taxon>
        <taxon>Liliopsida</taxon>
        <taxon>Poales</taxon>
        <taxon>Poaceae</taxon>
        <taxon>BOP clade</taxon>
        <taxon>Pooideae</taxon>
        <taxon>Triticodae</taxon>
        <taxon>Triticeae</taxon>
        <taxon>Triticinae</taxon>
        <taxon>Triticum</taxon>
    </lineage>
</organism>
<evidence type="ECO:0000313" key="4">
    <source>
        <dbReference type="EMBL" id="EMS55096.1"/>
    </source>
</evidence>